<dbReference type="AlphaFoldDB" id="A0A8H4AHI4"/>
<organism evidence="2 3">
    <name type="scientific">Gigaspora margarita</name>
    <dbReference type="NCBI Taxonomy" id="4874"/>
    <lineage>
        <taxon>Eukaryota</taxon>
        <taxon>Fungi</taxon>
        <taxon>Fungi incertae sedis</taxon>
        <taxon>Mucoromycota</taxon>
        <taxon>Glomeromycotina</taxon>
        <taxon>Glomeromycetes</taxon>
        <taxon>Diversisporales</taxon>
        <taxon>Gigasporaceae</taxon>
        <taxon>Gigaspora</taxon>
    </lineage>
</organism>
<name>A0A8H4AHI4_GIGMA</name>
<protein>
    <submittedName>
        <fullName evidence="2">Peptidase s41 family protein</fullName>
    </submittedName>
</protein>
<comment type="caution">
    <text evidence="2">The sequence shown here is derived from an EMBL/GenBank/DDBJ whole genome shotgun (WGS) entry which is preliminary data.</text>
</comment>
<dbReference type="Proteomes" id="UP000439903">
    <property type="component" value="Unassembled WGS sequence"/>
</dbReference>
<evidence type="ECO:0000313" key="2">
    <source>
        <dbReference type="EMBL" id="KAF0495989.1"/>
    </source>
</evidence>
<evidence type="ECO:0000313" key="3">
    <source>
        <dbReference type="Proteomes" id="UP000439903"/>
    </source>
</evidence>
<dbReference type="Gene3D" id="3.90.226.10">
    <property type="entry name" value="2-enoyl-CoA Hydratase, Chain A, domain 1"/>
    <property type="match status" value="1"/>
</dbReference>
<dbReference type="PANTHER" id="PTHR37049">
    <property type="entry name" value="PEPTIDASE S41 FAMILY PROTEIN"/>
    <property type="match status" value="1"/>
</dbReference>
<keyword evidence="1" id="KW-0732">Signal</keyword>
<proteinExistence type="predicted"/>
<dbReference type="InterPro" id="IPR052766">
    <property type="entry name" value="S41A_metabolite_peptidase"/>
</dbReference>
<feature type="signal peptide" evidence="1">
    <location>
        <begin position="1"/>
        <end position="30"/>
    </location>
</feature>
<reference evidence="2 3" key="1">
    <citation type="journal article" date="2019" name="Environ. Microbiol.">
        <title>At the nexus of three kingdoms: the genome of the mycorrhizal fungus Gigaspora margarita provides insights into plant, endobacterial and fungal interactions.</title>
        <authorList>
            <person name="Venice F."/>
            <person name="Ghignone S."/>
            <person name="Salvioli di Fossalunga A."/>
            <person name="Amselem J."/>
            <person name="Novero M."/>
            <person name="Xianan X."/>
            <person name="Sedzielewska Toro K."/>
            <person name="Morin E."/>
            <person name="Lipzen A."/>
            <person name="Grigoriev I.V."/>
            <person name="Henrissat B."/>
            <person name="Martin F.M."/>
            <person name="Bonfante P."/>
        </authorList>
    </citation>
    <scope>NUCLEOTIDE SEQUENCE [LARGE SCALE GENOMIC DNA]</scope>
    <source>
        <strain evidence="2 3">BEG34</strain>
    </source>
</reference>
<dbReference type="InterPro" id="IPR029045">
    <property type="entry name" value="ClpP/crotonase-like_dom_sf"/>
</dbReference>
<dbReference type="EMBL" id="WTPW01000605">
    <property type="protein sequence ID" value="KAF0495989.1"/>
    <property type="molecule type" value="Genomic_DNA"/>
</dbReference>
<dbReference type="SUPFAM" id="SSF52096">
    <property type="entry name" value="ClpP/crotonase"/>
    <property type="match status" value="1"/>
</dbReference>
<dbReference type="OrthoDB" id="27214at2759"/>
<evidence type="ECO:0000256" key="1">
    <source>
        <dbReference type="SAM" id="SignalP"/>
    </source>
</evidence>
<feature type="chain" id="PRO_5034776759" evidence="1">
    <location>
        <begin position="31"/>
        <end position="620"/>
    </location>
</feature>
<dbReference type="PANTHER" id="PTHR37049:SF4">
    <property type="entry name" value="RHODANESE DOMAIN-CONTAINING PROTEIN"/>
    <property type="match status" value="1"/>
</dbReference>
<sequence>MKIIQVHSKFNIYLILFVTLLVIVLPPSTAKISCNEVSSALKKNKSVEYNDLKKCLESFPFNAKLATDTVDAVLHFLSSYYVFFDRAKEDPPSGFTYQPVDLKKELSSLRSSLRETPPNSDYDFSTTLRNIIFKLKDGHTNVFNLCYQRFNYDQGLSLYSVVTTDKNKKKKQVLDDTVDSSNNNCEVIEIGGKPALQAIIDFANDTIQYSKDLDVRFNMALAPSQPRFLRQFFQQFTLREDLPETSSIKYNLTCPKKGSVNFERKWIITYNDGFDGFSFNCLEQNNQTAFSLNDNSASSDKVTKLTSRDKITSSTLNNEPKIAHAQKLDGGSLYLLNDESKTGVLVISEEKVKDEKGLKYNFQELKNNGTKKIILDMSNNPGGDITFTLFLTSLLFSSKQPNSFPTDIIINDFTIPKIEKNFKSNSTDPDDDDLYNPKLFLSFPFGSPFNSSSEFIGTRKKRTSNLYLNTLTPDEKKLLENVSFPWTSDDIIIITNGFCASACALITLYLSEVHKVRTIAVGGRFDSQMSFSTYPGGQVTSPNVIADYAGDNITDVPGINPLSLTVREAYSFDENNNVKDVLEYSYKPADCRLYYDEKNIIDPSLLWLEASKILNNEIKC</sequence>
<keyword evidence="3" id="KW-1185">Reference proteome</keyword>
<gene>
    <name evidence="2" type="ORF">F8M41_021096</name>
</gene>
<accession>A0A8H4AHI4</accession>